<dbReference type="AlphaFoldDB" id="A0A2I0SZH5"/>
<evidence type="ECO:0000256" key="8">
    <source>
        <dbReference type="ARBA" id="ARBA00023034"/>
    </source>
</evidence>
<gene>
    <name evidence="11" type="ORF">llap_22757</name>
</gene>
<name>A0A2I0SZH5_LIMLA</name>
<evidence type="ECO:0000256" key="5">
    <source>
        <dbReference type="ARBA" id="ARBA00022692"/>
    </source>
</evidence>
<accession>A0A2I0SZH5</accession>
<comment type="subcellular location">
    <subcellularLocation>
        <location evidence="1 10">Golgi apparatus membrane</location>
        <topology evidence="1 10">Single-pass type II membrane protein</topology>
    </subcellularLocation>
</comment>
<keyword evidence="8 10" id="KW-0333">Golgi apparatus</keyword>
<dbReference type="Proteomes" id="UP000233556">
    <property type="component" value="Unassembled WGS sequence"/>
</dbReference>
<protein>
    <recommendedName>
        <fullName evidence="10">Hexosyltransferase</fullName>
        <ecNumber evidence="10">2.4.1.-</ecNumber>
    </recommendedName>
</protein>
<evidence type="ECO:0000256" key="10">
    <source>
        <dbReference type="RuleBase" id="RU363063"/>
    </source>
</evidence>
<dbReference type="Pfam" id="PF01762">
    <property type="entry name" value="Galactosyl_T"/>
    <property type="match status" value="1"/>
</dbReference>
<reference evidence="12" key="1">
    <citation type="submission" date="2017-11" db="EMBL/GenBank/DDBJ databases">
        <authorList>
            <person name="Lima N.C."/>
            <person name="Parody-Merino A.M."/>
            <person name="Battley P.F."/>
            <person name="Fidler A.E."/>
            <person name="Prosdocimi F."/>
        </authorList>
    </citation>
    <scope>NUCLEOTIDE SEQUENCE [LARGE SCALE GENOMIC DNA]</scope>
</reference>
<dbReference type="EMBL" id="KZ533986">
    <property type="protein sequence ID" value="PKU26939.1"/>
    <property type="molecule type" value="Genomic_DNA"/>
</dbReference>
<keyword evidence="3 10" id="KW-0328">Glycosyltransferase</keyword>
<dbReference type="PANTHER" id="PTHR11214:SF23">
    <property type="entry name" value="N-ACETYLLACTOSAMINIDE BETA-1,3-N-ACETYLGLUCOSAMINYLTRANSFERASE 3"/>
    <property type="match status" value="1"/>
</dbReference>
<keyword evidence="4 11" id="KW-0808">Transferase</keyword>
<dbReference type="InterPro" id="IPR002659">
    <property type="entry name" value="Glyco_trans_31"/>
</dbReference>
<evidence type="ECO:0000256" key="6">
    <source>
        <dbReference type="ARBA" id="ARBA00022968"/>
    </source>
</evidence>
<evidence type="ECO:0000256" key="1">
    <source>
        <dbReference type="ARBA" id="ARBA00004323"/>
    </source>
</evidence>
<evidence type="ECO:0000256" key="3">
    <source>
        <dbReference type="ARBA" id="ARBA00022676"/>
    </source>
</evidence>
<dbReference type="GO" id="GO:0006493">
    <property type="term" value="P:protein O-linked glycosylation"/>
    <property type="evidence" value="ECO:0007669"/>
    <property type="project" value="TreeGrafter"/>
</dbReference>
<evidence type="ECO:0000256" key="9">
    <source>
        <dbReference type="ARBA" id="ARBA00023136"/>
    </source>
</evidence>
<proteinExistence type="inferred from homology"/>
<sequence>MGTSLRCYQLELWGLVAVGLLGLCYRFYHDDGLWLSITPKRGTPPPPQAAPRLPPPTPPPCVANTSVHKINGFATLPAHVQDFMRYQHCRVFPALLGVPDKCGGPEGSPDVFLLLAIKSSPLNYERREAIRKTWGQERTFEGALIRRVFLVGVTSVARDDKKLNLLLRLEQQEHRDMLQWNFKDTFFNLTLKQILFHTWLEEHCPGVRFVFNGDDDVFVNTENVIRFAKTTPGSEEHLMRRWDAHVRLHRPRHRPGIPGHQALPH</sequence>
<dbReference type="GO" id="GO:0030311">
    <property type="term" value="P:poly-N-acetyllactosamine biosynthetic process"/>
    <property type="evidence" value="ECO:0007669"/>
    <property type="project" value="TreeGrafter"/>
</dbReference>
<evidence type="ECO:0000313" key="12">
    <source>
        <dbReference type="Proteomes" id="UP000233556"/>
    </source>
</evidence>
<dbReference type="GO" id="GO:0016758">
    <property type="term" value="F:hexosyltransferase activity"/>
    <property type="evidence" value="ECO:0007669"/>
    <property type="project" value="InterPro"/>
</dbReference>
<keyword evidence="7" id="KW-1133">Transmembrane helix</keyword>
<evidence type="ECO:0000256" key="2">
    <source>
        <dbReference type="ARBA" id="ARBA00008661"/>
    </source>
</evidence>
<dbReference type="PANTHER" id="PTHR11214">
    <property type="entry name" value="BETA-1,3-N-ACETYLGLUCOSAMINYLTRANSFERASE"/>
    <property type="match status" value="1"/>
</dbReference>
<reference evidence="12" key="2">
    <citation type="submission" date="2017-12" db="EMBL/GenBank/DDBJ databases">
        <title>Genome sequence of the Bar-tailed Godwit (Limosa lapponica baueri).</title>
        <authorList>
            <person name="Lima N.C.B."/>
            <person name="Parody-Merino A.M."/>
            <person name="Battley P.F."/>
            <person name="Fidler A.E."/>
            <person name="Prosdocimi F."/>
        </authorList>
    </citation>
    <scope>NUCLEOTIDE SEQUENCE [LARGE SCALE GENOMIC DNA]</scope>
</reference>
<keyword evidence="5" id="KW-0812">Transmembrane</keyword>
<evidence type="ECO:0000256" key="7">
    <source>
        <dbReference type="ARBA" id="ARBA00022989"/>
    </source>
</evidence>
<comment type="similarity">
    <text evidence="2 10">Belongs to the glycosyltransferase 31 family.</text>
</comment>
<dbReference type="GO" id="GO:0000139">
    <property type="term" value="C:Golgi membrane"/>
    <property type="evidence" value="ECO:0007669"/>
    <property type="project" value="UniProtKB-SubCell"/>
</dbReference>
<keyword evidence="12" id="KW-1185">Reference proteome</keyword>
<dbReference type="GO" id="GO:0008194">
    <property type="term" value="F:UDP-glycosyltransferase activity"/>
    <property type="evidence" value="ECO:0007669"/>
    <property type="project" value="TreeGrafter"/>
</dbReference>
<dbReference type="OrthoDB" id="2139606at2759"/>
<evidence type="ECO:0000313" key="11">
    <source>
        <dbReference type="EMBL" id="PKU26939.1"/>
    </source>
</evidence>
<keyword evidence="6" id="KW-0735">Signal-anchor</keyword>
<dbReference type="Gene3D" id="3.90.550.50">
    <property type="match status" value="1"/>
</dbReference>
<dbReference type="EC" id="2.4.1.-" evidence="10"/>
<organism evidence="11 12">
    <name type="scientific">Limosa lapponica baueri</name>
    <dbReference type="NCBI Taxonomy" id="1758121"/>
    <lineage>
        <taxon>Eukaryota</taxon>
        <taxon>Metazoa</taxon>
        <taxon>Chordata</taxon>
        <taxon>Craniata</taxon>
        <taxon>Vertebrata</taxon>
        <taxon>Euteleostomi</taxon>
        <taxon>Archelosauria</taxon>
        <taxon>Archosauria</taxon>
        <taxon>Dinosauria</taxon>
        <taxon>Saurischia</taxon>
        <taxon>Theropoda</taxon>
        <taxon>Coelurosauria</taxon>
        <taxon>Aves</taxon>
        <taxon>Neognathae</taxon>
        <taxon>Neoaves</taxon>
        <taxon>Charadriiformes</taxon>
        <taxon>Scolopacidae</taxon>
        <taxon>Limosa</taxon>
    </lineage>
</organism>
<evidence type="ECO:0000256" key="4">
    <source>
        <dbReference type="ARBA" id="ARBA00022679"/>
    </source>
</evidence>
<keyword evidence="9" id="KW-0472">Membrane</keyword>